<dbReference type="Pfam" id="PF14111">
    <property type="entry name" value="DUF4283"/>
    <property type="match status" value="1"/>
</dbReference>
<gene>
    <name evidence="3" type="primary">LOC104226878</name>
</gene>
<dbReference type="GeneID" id="104226878"/>
<evidence type="ECO:0000313" key="2">
    <source>
        <dbReference type="Proteomes" id="UP000189701"/>
    </source>
</evidence>
<protein>
    <submittedName>
        <fullName evidence="3">Uncharacterized protein LOC104226878</fullName>
    </submittedName>
</protein>
<dbReference type="PANTHER" id="PTHR31286:SF165">
    <property type="entry name" value="DUF4283 DOMAIN-CONTAINING PROTEIN"/>
    <property type="match status" value="1"/>
</dbReference>
<dbReference type="RefSeq" id="XP_009777272.1">
    <property type="nucleotide sequence ID" value="XM_009778970.1"/>
</dbReference>
<feature type="domain" description="DUF4283" evidence="1">
    <location>
        <begin position="3"/>
        <end position="62"/>
    </location>
</feature>
<dbReference type="Proteomes" id="UP000189701">
    <property type="component" value="Unplaced"/>
</dbReference>
<dbReference type="InterPro" id="IPR040256">
    <property type="entry name" value="At4g02000-like"/>
</dbReference>
<reference evidence="2" key="1">
    <citation type="journal article" date="2013" name="Genome Biol.">
        <title>Reference genomes and transcriptomes of Nicotiana sylvestris and Nicotiana tomentosiformis.</title>
        <authorList>
            <person name="Sierro N."/>
            <person name="Battey J.N."/>
            <person name="Ouadi S."/>
            <person name="Bovet L."/>
            <person name="Goepfert S."/>
            <person name="Bakaher N."/>
            <person name="Peitsch M.C."/>
            <person name="Ivanov N.V."/>
        </authorList>
    </citation>
    <scope>NUCLEOTIDE SEQUENCE [LARGE SCALE GENOMIC DNA]</scope>
</reference>
<sequence length="142" mass="16680">MDGYFRRIWGNRGIDKVALVNKGVFLMQFQSEESKIRIIEEGDKMFDKKPVVIRPWKQDIDMKKETIDKIPIWIRLTGLDIKYWGKNALMKIAGMVGKPLKVDRATSQKKRLTFARILVKVSINQQYPSKIMFENEYGKIIE</sequence>
<dbReference type="KEGG" id="nsy:104226878"/>
<dbReference type="AlphaFoldDB" id="A0A1U7WBA3"/>
<dbReference type="InterPro" id="IPR025558">
    <property type="entry name" value="DUF4283"/>
</dbReference>
<dbReference type="PANTHER" id="PTHR31286">
    <property type="entry name" value="GLYCINE-RICH CELL WALL STRUCTURAL PROTEIN 1.8-LIKE"/>
    <property type="match status" value="1"/>
</dbReference>
<evidence type="ECO:0000259" key="1">
    <source>
        <dbReference type="Pfam" id="PF14111"/>
    </source>
</evidence>
<keyword evidence="2" id="KW-1185">Reference proteome</keyword>
<name>A0A1U7WBA3_NICSY</name>
<proteinExistence type="predicted"/>
<dbReference type="eggNOG" id="KOG1075">
    <property type="taxonomic scope" value="Eukaryota"/>
</dbReference>
<reference evidence="3" key="2">
    <citation type="submission" date="2025-08" db="UniProtKB">
        <authorList>
            <consortium name="RefSeq"/>
        </authorList>
    </citation>
    <scope>IDENTIFICATION</scope>
    <source>
        <tissue evidence="3">Leaf</tissue>
    </source>
</reference>
<accession>A0A1U7WBA3</accession>
<evidence type="ECO:0000313" key="3">
    <source>
        <dbReference type="RefSeq" id="XP_009777272.1"/>
    </source>
</evidence>
<organism evidence="2 3">
    <name type="scientific">Nicotiana sylvestris</name>
    <name type="common">Wood tobacco</name>
    <name type="synonym">South American tobacco</name>
    <dbReference type="NCBI Taxonomy" id="4096"/>
    <lineage>
        <taxon>Eukaryota</taxon>
        <taxon>Viridiplantae</taxon>
        <taxon>Streptophyta</taxon>
        <taxon>Embryophyta</taxon>
        <taxon>Tracheophyta</taxon>
        <taxon>Spermatophyta</taxon>
        <taxon>Magnoliopsida</taxon>
        <taxon>eudicotyledons</taxon>
        <taxon>Gunneridae</taxon>
        <taxon>Pentapetalae</taxon>
        <taxon>asterids</taxon>
        <taxon>lamiids</taxon>
        <taxon>Solanales</taxon>
        <taxon>Solanaceae</taxon>
        <taxon>Nicotianoideae</taxon>
        <taxon>Nicotianeae</taxon>
        <taxon>Nicotiana</taxon>
    </lineage>
</organism>